<dbReference type="OrthoDB" id="9794345at2"/>
<gene>
    <name evidence="13" type="ORF">SAMN06297280_3578</name>
</gene>
<dbReference type="PANTHER" id="PTHR39583:SF2">
    <property type="entry name" value="TYPE II SECRETION SYSTEM PROTEIN J"/>
    <property type="match status" value="1"/>
</dbReference>
<dbReference type="Gene3D" id="3.10.610.10">
    <property type="entry name" value="GSPII I/J protein-like"/>
    <property type="match status" value="1"/>
</dbReference>
<reference evidence="14" key="1">
    <citation type="submission" date="2017-09" db="EMBL/GenBank/DDBJ databases">
        <authorList>
            <person name="Varghese N."/>
            <person name="Submissions S."/>
        </authorList>
    </citation>
    <scope>NUCLEOTIDE SEQUENCE [LARGE SCALE GENOMIC DNA]</scope>
    <source>
        <strain evidence="14">CGMCC 1.12461</strain>
    </source>
</reference>
<feature type="coiled-coil region" evidence="10">
    <location>
        <begin position="33"/>
        <end position="60"/>
    </location>
</feature>
<dbReference type="PANTHER" id="PTHR39583">
    <property type="entry name" value="TYPE II SECRETION SYSTEM PROTEIN J-RELATED"/>
    <property type="match status" value="1"/>
</dbReference>
<evidence type="ECO:0000256" key="11">
    <source>
        <dbReference type="SAM" id="MobiDB-lite"/>
    </source>
</evidence>
<keyword evidence="8 12" id="KW-1133">Transmembrane helix</keyword>
<dbReference type="SUPFAM" id="SSF54523">
    <property type="entry name" value="Pili subunits"/>
    <property type="match status" value="1"/>
</dbReference>
<evidence type="ECO:0000256" key="8">
    <source>
        <dbReference type="ARBA" id="ARBA00022989"/>
    </source>
</evidence>
<keyword evidence="9 12" id="KW-0472">Membrane</keyword>
<dbReference type="EMBL" id="OBEB01000009">
    <property type="protein sequence ID" value="SNY59328.1"/>
    <property type="molecule type" value="Genomic_DNA"/>
</dbReference>
<dbReference type="AlphaFoldDB" id="A0A285JGB9"/>
<dbReference type="Gene3D" id="2.10.70.20">
    <property type="entry name" value="gspk-gspi-gspj complex like domains"/>
    <property type="match status" value="1"/>
</dbReference>
<protein>
    <recommendedName>
        <fullName evidence="3">Type II secretion system protein J</fullName>
    </recommendedName>
</protein>
<feature type="region of interest" description="Disordered" evidence="11">
    <location>
        <begin position="204"/>
        <end position="242"/>
    </location>
</feature>
<dbReference type="GO" id="GO:0005886">
    <property type="term" value="C:plasma membrane"/>
    <property type="evidence" value="ECO:0007669"/>
    <property type="project" value="UniProtKB-SubCell"/>
</dbReference>
<sequence length="242" mass="27426">MVKQHGFTFIEMLLATAIFAMVGLASVAVLTSVTNSDELSQEATERIQQLQRTMLMLERDFMQISTRHVRLDGEAPVKYRLYGEQYLLESEDHGLSFTRQGWRNPGHILPRAEVQLVAYRLQQGELQRLFSLYPDAVAGSEPLAQVLQQDLTAFTVSYLQGEEWLEKWQDSVMPKAVKVTLTHDYLGEIERIFTLPSGMVVQRTATNPDANSPGQNRQNNNRDSPANPDNPGQPNDPRRGQR</sequence>
<evidence type="ECO:0000256" key="9">
    <source>
        <dbReference type="ARBA" id="ARBA00023136"/>
    </source>
</evidence>
<evidence type="ECO:0000256" key="12">
    <source>
        <dbReference type="SAM" id="Phobius"/>
    </source>
</evidence>
<feature type="transmembrane region" description="Helical" evidence="12">
    <location>
        <begin position="12"/>
        <end position="33"/>
    </location>
</feature>
<dbReference type="InterPro" id="IPR051621">
    <property type="entry name" value="T2SS_protein_J"/>
</dbReference>
<proteinExistence type="inferred from homology"/>
<evidence type="ECO:0000256" key="5">
    <source>
        <dbReference type="ARBA" id="ARBA00022481"/>
    </source>
</evidence>
<dbReference type="Proteomes" id="UP000219353">
    <property type="component" value="Unassembled WGS sequence"/>
</dbReference>
<evidence type="ECO:0000313" key="13">
    <source>
        <dbReference type="EMBL" id="SNY59328.1"/>
    </source>
</evidence>
<dbReference type="InterPro" id="IPR010055">
    <property type="entry name" value="T2SS_protein-GspJ"/>
</dbReference>
<dbReference type="RefSeq" id="WP_097112770.1">
    <property type="nucleotide sequence ID" value="NZ_OBEB01000009.1"/>
</dbReference>
<keyword evidence="4" id="KW-1003">Cell membrane</keyword>
<keyword evidence="14" id="KW-1185">Reference proteome</keyword>
<dbReference type="GO" id="GO:0015628">
    <property type="term" value="P:protein secretion by the type II secretion system"/>
    <property type="evidence" value="ECO:0007669"/>
    <property type="project" value="InterPro"/>
</dbReference>
<evidence type="ECO:0000256" key="4">
    <source>
        <dbReference type="ARBA" id="ARBA00022475"/>
    </source>
</evidence>
<evidence type="ECO:0000256" key="10">
    <source>
        <dbReference type="SAM" id="Coils"/>
    </source>
</evidence>
<dbReference type="Pfam" id="PF07963">
    <property type="entry name" value="N_methyl"/>
    <property type="match status" value="1"/>
</dbReference>
<keyword evidence="7 12" id="KW-0812">Transmembrane</keyword>
<dbReference type="NCBIfam" id="TIGR01711">
    <property type="entry name" value="gspJ"/>
    <property type="match status" value="1"/>
</dbReference>
<organism evidence="13 14">
    <name type="scientific">Arsukibacterium tuosuense</name>
    <dbReference type="NCBI Taxonomy" id="1323745"/>
    <lineage>
        <taxon>Bacteria</taxon>
        <taxon>Pseudomonadati</taxon>
        <taxon>Pseudomonadota</taxon>
        <taxon>Gammaproteobacteria</taxon>
        <taxon>Chromatiales</taxon>
        <taxon>Chromatiaceae</taxon>
        <taxon>Arsukibacterium</taxon>
    </lineage>
</organism>
<evidence type="ECO:0000256" key="2">
    <source>
        <dbReference type="ARBA" id="ARBA00011084"/>
    </source>
</evidence>
<dbReference type="Pfam" id="PF11612">
    <property type="entry name" value="T2SSJ"/>
    <property type="match status" value="1"/>
</dbReference>
<evidence type="ECO:0000256" key="7">
    <source>
        <dbReference type="ARBA" id="ARBA00022692"/>
    </source>
</evidence>
<feature type="compositionally biased region" description="Polar residues" evidence="11">
    <location>
        <begin position="204"/>
        <end position="224"/>
    </location>
</feature>
<dbReference type="InterPro" id="IPR045584">
    <property type="entry name" value="Pilin-like"/>
</dbReference>
<name>A0A285JGB9_9GAMM</name>
<keyword evidence="5" id="KW-0488">Methylation</keyword>
<comment type="subcellular location">
    <subcellularLocation>
        <location evidence="1">Cell inner membrane</location>
        <topology evidence="1">Single-pass membrane protein</topology>
    </subcellularLocation>
</comment>
<accession>A0A285JGB9</accession>
<dbReference type="NCBIfam" id="TIGR02532">
    <property type="entry name" value="IV_pilin_GFxxxE"/>
    <property type="match status" value="1"/>
</dbReference>
<keyword evidence="10" id="KW-0175">Coiled coil</keyword>
<evidence type="ECO:0000256" key="6">
    <source>
        <dbReference type="ARBA" id="ARBA00022519"/>
    </source>
</evidence>
<dbReference type="InterPro" id="IPR012902">
    <property type="entry name" value="N_methyl_site"/>
</dbReference>
<evidence type="ECO:0000256" key="1">
    <source>
        <dbReference type="ARBA" id="ARBA00004377"/>
    </source>
</evidence>
<evidence type="ECO:0000313" key="14">
    <source>
        <dbReference type="Proteomes" id="UP000219353"/>
    </source>
</evidence>
<keyword evidence="6" id="KW-0997">Cell inner membrane</keyword>
<comment type="similarity">
    <text evidence="2">Belongs to the GSP J family.</text>
</comment>
<dbReference type="GO" id="GO:0015627">
    <property type="term" value="C:type II protein secretion system complex"/>
    <property type="evidence" value="ECO:0007669"/>
    <property type="project" value="InterPro"/>
</dbReference>
<evidence type="ECO:0000256" key="3">
    <source>
        <dbReference type="ARBA" id="ARBA00021539"/>
    </source>
</evidence>